<organism evidence="4 5">
    <name type="scientific">Muiribacterium halophilum</name>
    <dbReference type="NCBI Taxonomy" id="2053465"/>
    <lineage>
        <taxon>Bacteria</taxon>
        <taxon>Candidatus Muiribacteriota</taxon>
        <taxon>Candidatus Muiribacteriia</taxon>
        <taxon>Candidatus Muiribacteriales</taxon>
        <taxon>Candidatus Muiribacteriaceae</taxon>
        <taxon>Candidatus Muiribacterium</taxon>
    </lineage>
</organism>
<dbReference type="EMBL" id="PKTG01000058">
    <property type="protein sequence ID" value="PLX18593.1"/>
    <property type="molecule type" value="Genomic_DNA"/>
</dbReference>
<evidence type="ECO:0000259" key="3">
    <source>
        <dbReference type="Pfam" id="PF13458"/>
    </source>
</evidence>
<gene>
    <name evidence="4" type="ORF">C0601_04320</name>
</gene>
<evidence type="ECO:0000313" key="4">
    <source>
        <dbReference type="EMBL" id="PLX18593.1"/>
    </source>
</evidence>
<evidence type="ECO:0000256" key="1">
    <source>
        <dbReference type="ARBA" id="ARBA00010062"/>
    </source>
</evidence>
<reference evidence="4 5" key="1">
    <citation type="submission" date="2017-11" db="EMBL/GenBank/DDBJ databases">
        <title>Genome-resolved metagenomics identifies genetic mobility, metabolic interactions, and unexpected diversity in perchlorate-reducing communities.</title>
        <authorList>
            <person name="Barnum T.P."/>
            <person name="Figueroa I.A."/>
            <person name="Carlstrom C.I."/>
            <person name="Lucas L.N."/>
            <person name="Engelbrektson A.L."/>
            <person name="Coates J.D."/>
        </authorList>
    </citation>
    <scope>NUCLEOTIDE SEQUENCE [LARGE SCALE GENOMIC DNA]</scope>
    <source>
        <strain evidence="4">BM706</strain>
    </source>
</reference>
<name>A0A2N5ZIY7_MUIH1</name>
<feature type="domain" description="Leucine-binding protein" evidence="3">
    <location>
        <begin position="48"/>
        <end position="374"/>
    </location>
</feature>
<evidence type="ECO:0000256" key="2">
    <source>
        <dbReference type="ARBA" id="ARBA00022729"/>
    </source>
</evidence>
<dbReference type="PANTHER" id="PTHR30483:SF6">
    <property type="entry name" value="PERIPLASMIC BINDING PROTEIN OF ABC TRANSPORTER FOR NATURAL AMINO ACIDS"/>
    <property type="match status" value="1"/>
</dbReference>
<accession>A0A2N5ZIY7</accession>
<dbReference type="PROSITE" id="PS51257">
    <property type="entry name" value="PROKAR_LIPOPROTEIN"/>
    <property type="match status" value="1"/>
</dbReference>
<comment type="caution">
    <text evidence="4">The sequence shown here is derived from an EMBL/GenBank/DDBJ whole genome shotgun (WGS) entry which is preliminary data.</text>
</comment>
<dbReference type="InterPro" id="IPR028082">
    <property type="entry name" value="Peripla_BP_I"/>
</dbReference>
<dbReference type="Gene3D" id="3.40.50.2300">
    <property type="match status" value="2"/>
</dbReference>
<proteinExistence type="inferred from homology"/>
<dbReference type="AlphaFoldDB" id="A0A2N5ZIY7"/>
<protein>
    <recommendedName>
        <fullName evidence="3">Leucine-binding protein domain-containing protein</fullName>
    </recommendedName>
</protein>
<keyword evidence="2" id="KW-0732">Signal</keyword>
<comment type="similarity">
    <text evidence="1">Belongs to the leucine-binding protein family.</text>
</comment>
<dbReference type="SUPFAM" id="SSF53822">
    <property type="entry name" value="Periplasmic binding protein-like I"/>
    <property type="match status" value="1"/>
</dbReference>
<dbReference type="Proteomes" id="UP000234857">
    <property type="component" value="Unassembled WGS sequence"/>
</dbReference>
<dbReference type="Pfam" id="PF13458">
    <property type="entry name" value="Peripla_BP_6"/>
    <property type="match status" value="1"/>
</dbReference>
<dbReference type="InterPro" id="IPR051010">
    <property type="entry name" value="BCAA_transport"/>
</dbReference>
<evidence type="ECO:0000313" key="5">
    <source>
        <dbReference type="Proteomes" id="UP000234857"/>
    </source>
</evidence>
<dbReference type="CDD" id="cd06344">
    <property type="entry name" value="PBP1_ABC_HAAT-like"/>
    <property type="match status" value="1"/>
</dbReference>
<dbReference type="PANTHER" id="PTHR30483">
    <property type="entry name" value="LEUCINE-SPECIFIC-BINDING PROTEIN"/>
    <property type="match status" value="1"/>
</dbReference>
<sequence length="389" mass="43419">MMIKKSILFILIIISIFLYGCGEKETFVAKNRKVISEKGEILIGVGWPIAGNGESFKNGIKLAEKEVNENGGVDSKKIRLVIKDDKATITRGLQVAHEFSENPNIWSVIGHRNSYISLSVAGVYQRNGILMVTPGSTAPKLTSLGNKLLLRTIPSDTYIAQNAAKLALRSNLKKIVIYYEKNDYGLALANAFEDYSNELGISIVDRRPVIAGSKTEFRKDLQYFSLLDFDGFFLAGVMPMVSDFVNFARREGFEQPIIGGDGLDSEDFLKALDTNIKNVTTVSVFNPEKKSDKTRNFIKNYIKEYKSEPDMWAAQAYDALNLIVYALKNSDKKTAYDIVKYIENMPEWNGASGKHCFDNTGNLVEKDIVVKTVRSGKFVILSEGVINNE</sequence>
<dbReference type="InterPro" id="IPR028081">
    <property type="entry name" value="Leu-bd"/>
</dbReference>